<evidence type="ECO:0000313" key="3">
    <source>
        <dbReference type="Proteomes" id="UP001159641"/>
    </source>
</evidence>
<accession>A0AB34HQE9</accession>
<proteinExistence type="predicted"/>
<evidence type="ECO:0000256" key="1">
    <source>
        <dbReference type="SAM" id="MobiDB-lite"/>
    </source>
</evidence>
<dbReference type="Proteomes" id="UP001159641">
    <property type="component" value="Unassembled WGS sequence"/>
</dbReference>
<keyword evidence="3" id="KW-1185">Reference proteome</keyword>
<dbReference type="AlphaFoldDB" id="A0AB34HQE9"/>
<organism evidence="2 3">
    <name type="scientific">Eschrichtius robustus</name>
    <name type="common">California gray whale</name>
    <name type="synonym">Eschrichtius gibbosus</name>
    <dbReference type="NCBI Taxonomy" id="9764"/>
    <lineage>
        <taxon>Eukaryota</taxon>
        <taxon>Metazoa</taxon>
        <taxon>Chordata</taxon>
        <taxon>Craniata</taxon>
        <taxon>Vertebrata</taxon>
        <taxon>Euteleostomi</taxon>
        <taxon>Mammalia</taxon>
        <taxon>Eutheria</taxon>
        <taxon>Laurasiatheria</taxon>
        <taxon>Artiodactyla</taxon>
        <taxon>Whippomorpha</taxon>
        <taxon>Cetacea</taxon>
        <taxon>Mysticeti</taxon>
        <taxon>Eschrichtiidae</taxon>
        <taxon>Eschrichtius</taxon>
    </lineage>
</organism>
<gene>
    <name evidence="2" type="ORF">J1605_003505</name>
</gene>
<name>A0AB34HQE9_ESCRO</name>
<feature type="region of interest" description="Disordered" evidence="1">
    <location>
        <begin position="113"/>
        <end position="156"/>
    </location>
</feature>
<evidence type="ECO:0000313" key="2">
    <source>
        <dbReference type="EMBL" id="KAJ8793694.1"/>
    </source>
</evidence>
<protein>
    <submittedName>
        <fullName evidence="2">Uncharacterized protein</fullName>
    </submittedName>
</protein>
<comment type="caution">
    <text evidence="2">The sequence shown here is derived from an EMBL/GenBank/DDBJ whole genome shotgun (WGS) entry which is preliminary data.</text>
</comment>
<sequence>MDEPPFSEAALEQALAEPSELDAALLTDIEGASGPLGSARVGRAGGAGLCLPGRRGARSAGAERGAALALAPCGAPRVSALSAVGLAVLSARSLPRPPWLLRPLRVLGGSALGTCASGRPGPPPAASESSARRRPRREPGTRASPRPRPRSGLDVSGRLFSVIPSGPRVQLGAGALAQARGRPPAPAPQGPFLLAGAGHGFGTHLLSIY</sequence>
<dbReference type="EMBL" id="JAIQCJ010000944">
    <property type="protein sequence ID" value="KAJ8793694.1"/>
    <property type="molecule type" value="Genomic_DNA"/>
</dbReference>
<reference evidence="2 3" key="1">
    <citation type="submission" date="2022-11" db="EMBL/GenBank/DDBJ databases">
        <title>Whole genome sequence of Eschrichtius robustus ER-17-0199.</title>
        <authorList>
            <person name="Bruniche-Olsen A."/>
            <person name="Black A.N."/>
            <person name="Fields C.J."/>
            <person name="Walden K."/>
            <person name="Dewoody J.A."/>
        </authorList>
    </citation>
    <scope>NUCLEOTIDE SEQUENCE [LARGE SCALE GENOMIC DNA]</scope>
    <source>
        <strain evidence="2">ER-17-0199</strain>
        <tissue evidence="2">Blubber</tissue>
    </source>
</reference>